<dbReference type="InterPro" id="IPR016032">
    <property type="entry name" value="Sig_transdc_resp-reg_C-effctor"/>
</dbReference>
<sequence length="226" mass="25255">MENAPAQILIVEDEPKLAALLGDYLKASGYAWHWIADGREAIPAIQSLQPDLVLLDLMLPGRDGLDICRELRSFSDVPIVMLTARVEEIDRLLGLELGADDYICKPFSPREVVARIKAILRRARSNAEPHSTALKIDSTTHHATFNGVALDLTPVEFRLLSTLAAAPGRVFSRDRLLDNLYLDHRVVTDRTVDSHIKNLRRKLEQASPGQEPIRSIYGVGYKLEID</sequence>
<dbReference type="Gene3D" id="6.10.250.690">
    <property type="match status" value="1"/>
</dbReference>
<evidence type="ECO:0000256" key="2">
    <source>
        <dbReference type="PROSITE-ProRule" id="PRU00169"/>
    </source>
</evidence>
<dbReference type="SMART" id="SM00448">
    <property type="entry name" value="REC"/>
    <property type="match status" value="1"/>
</dbReference>
<dbReference type="EMBL" id="CP064030">
    <property type="protein sequence ID" value="QRN53834.1"/>
    <property type="molecule type" value="Genomic_DNA"/>
</dbReference>
<keyword evidence="1 3" id="KW-0238">DNA-binding</keyword>
<dbReference type="Gene3D" id="1.10.10.10">
    <property type="entry name" value="Winged helix-like DNA-binding domain superfamily/Winged helix DNA-binding domain"/>
    <property type="match status" value="1"/>
</dbReference>
<reference evidence="6 7" key="1">
    <citation type="submission" date="2020-10" db="EMBL/GenBank/DDBJ databases">
        <title>Phylogeny of dyella-like bacteria.</title>
        <authorList>
            <person name="Fu J."/>
        </authorList>
    </citation>
    <scope>NUCLEOTIDE SEQUENCE [LARGE SCALE GENOMIC DNA]</scope>
    <source>
        <strain evidence="6 7">DHOB09</strain>
    </source>
</reference>
<name>A0ABX7GU45_9GAMM</name>
<evidence type="ECO:0000256" key="1">
    <source>
        <dbReference type="ARBA" id="ARBA00023125"/>
    </source>
</evidence>
<dbReference type="Gene3D" id="3.40.50.2300">
    <property type="match status" value="1"/>
</dbReference>
<dbReference type="RefSeq" id="WP_188796114.1">
    <property type="nucleotide sequence ID" value="NZ_BMIZ01000001.1"/>
</dbReference>
<gene>
    <name evidence="6" type="ORF">ISN74_20980</name>
</gene>
<protein>
    <submittedName>
        <fullName evidence="6">Response regulator</fullName>
    </submittedName>
</protein>
<dbReference type="InterPro" id="IPR039420">
    <property type="entry name" value="WalR-like"/>
</dbReference>
<accession>A0ABX7GU45</accession>
<dbReference type="PROSITE" id="PS51755">
    <property type="entry name" value="OMPR_PHOB"/>
    <property type="match status" value="1"/>
</dbReference>
<dbReference type="CDD" id="cd00383">
    <property type="entry name" value="trans_reg_C"/>
    <property type="match status" value="1"/>
</dbReference>
<dbReference type="SUPFAM" id="SSF52172">
    <property type="entry name" value="CheY-like"/>
    <property type="match status" value="1"/>
</dbReference>
<evidence type="ECO:0000256" key="3">
    <source>
        <dbReference type="PROSITE-ProRule" id="PRU01091"/>
    </source>
</evidence>
<evidence type="ECO:0000313" key="6">
    <source>
        <dbReference type="EMBL" id="QRN53834.1"/>
    </source>
</evidence>
<proteinExistence type="predicted"/>
<keyword evidence="2" id="KW-0597">Phosphoprotein</keyword>
<feature type="modified residue" description="4-aspartylphosphate" evidence="2">
    <location>
        <position position="56"/>
    </location>
</feature>
<dbReference type="PANTHER" id="PTHR48111:SF59">
    <property type="entry name" value="TRANSCRIPTIONAL REGULATORY PROTEIN BAER"/>
    <property type="match status" value="1"/>
</dbReference>
<evidence type="ECO:0000259" key="5">
    <source>
        <dbReference type="PROSITE" id="PS51755"/>
    </source>
</evidence>
<dbReference type="CDD" id="cd19938">
    <property type="entry name" value="REC_OmpR_BaeR-like"/>
    <property type="match status" value="1"/>
</dbReference>
<feature type="domain" description="OmpR/PhoB-type" evidence="5">
    <location>
        <begin position="125"/>
        <end position="225"/>
    </location>
</feature>
<feature type="DNA-binding region" description="OmpR/PhoB-type" evidence="3">
    <location>
        <begin position="125"/>
        <end position="225"/>
    </location>
</feature>
<dbReference type="Pfam" id="PF00072">
    <property type="entry name" value="Response_reg"/>
    <property type="match status" value="1"/>
</dbReference>
<organism evidence="6 7">
    <name type="scientific">Dyella caseinilytica</name>
    <dbReference type="NCBI Taxonomy" id="1849581"/>
    <lineage>
        <taxon>Bacteria</taxon>
        <taxon>Pseudomonadati</taxon>
        <taxon>Pseudomonadota</taxon>
        <taxon>Gammaproteobacteria</taxon>
        <taxon>Lysobacterales</taxon>
        <taxon>Rhodanobacteraceae</taxon>
        <taxon>Dyella</taxon>
    </lineage>
</organism>
<dbReference type="Proteomes" id="UP000663181">
    <property type="component" value="Chromosome"/>
</dbReference>
<dbReference type="SMART" id="SM00862">
    <property type="entry name" value="Trans_reg_C"/>
    <property type="match status" value="1"/>
</dbReference>
<dbReference type="Pfam" id="PF00486">
    <property type="entry name" value="Trans_reg_C"/>
    <property type="match status" value="1"/>
</dbReference>
<dbReference type="InterPro" id="IPR011006">
    <property type="entry name" value="CheY-like_superfamily"/>
</dbReference>
<dbReference type="InterPro" id="IPR001867">
    <property type="entry name" value="OmpR/PhoB-type_DNA-bd"/>
</dbReference>
<keyword evidence="7" id="KW-1185">Reference proteome</keyword>
<dbReference type="InterPro" id="IPR001789">
    <property type="entry name" value="Sig_transdc_resp-reg_receiver"/>
</dbReference>
<evidence type="ECO:0000313" key="7">
    <source>
        <dbReference type="Proteomes" id="UP000663181"/>
    </source>
</evidence>
<dbReference type="InterPro" id="IPR036388">
    <property type="entry name" value="WH-like_DNA-bd_sf"/>
</dbReference>
<evidence type="ECO:0000259" key="4">
    <source>
        <dbReference type="PROSITE" id="PS50110"/>
    </source>
</evidence>
<feature type="domain" description="Response regulatory" evidence="4">
    <location>
        <begin position="7"/>
        <end position="120"/>
    </location>
</feature>
<dbReference type="PANTHER" id="PTHR48111">
    <property type="entry name" value="REGULATOR OF RPOS"/>
    <property type="match status" value="1"/>
</dbReference>
<dbReference type="PROSITE" id="PS50110">
    <property type="entry name" value="RESPONSE_REGULATORY"/>
    <property type="match status" value="1"/>
</dbReference>
<dbReference type="SUPFAM" id="SSF46894">
    <property type="entry name" value="C-terminal effector domain of the bipartite response regulators"/>
    <property type="match status" value="1"/>
</dbReference>